<reference evidence="2" key="1">
    <citation type="journal article" date="2015" name="Nature">
        <title>Complex archaea that bridge the gap between prokaryotes and eukaryotes.</title>
        <authorList>
            <person name="Spang A."/>
            <person name="Saw J.H."/>
            <person name="Jorgensen S.L."/>
            <person name="Zaremba-Niedzwiedzka K."/>
            <person name="Martijn J."/>
            <person name="Lind A.E."/>
            <person name="van Eijk R."/>
            <person name="Schleper C."/>
            <person name="Guy L."/>
            <person name="Ettema T.J."/>
        </authorList>
    </citation>
    <scope>NUCLEOTIDE SEQUENCE</scope>
</reference>
<dbReference type="SUPFAM" id="SSF50939">
    <property type="entry name" value="Sialidases"/>
    <property type="match status" value="1"/>
</dbReference>
<comment type="caution">
    <text evidence="2">The sequence shown here is derived from an EMBL/GenBank/DDBJ whole genome shotgun (WGS) entry which is preliminary data.</text>
</comment>
<organism evidence="2">
    <name type="scientific">marine sediment metagenome</name>
    <dbReference type="NCBI Taxonomy" id="412755"/>
    <lineage>
        <taxon>unclassified sequences</taxon>
        <taxon>metagenomes</taxon>
        <taxon>ecological metagenomes</taxon>
    </lineage>
</organism>
<dbReference type="InterPro" id="IPR015943">
    <property type="entry name" value="WD40/YVTN_repeat-like_dom_sf"/>
</dbReference>
<evidence type="ECO:0000256" key="1">
    <source>
        <dbReference type="SAM" id="MobiDB-lite"/>
    </source>
</evidence>
<gene>
    <name evidence="2" type="ORF">LCGC14_2346900</name>
</gene>
<protein>
    <recommendedName>
        <fullName evidence="3">Sialidase domain-containing protein</fullName>
    </recommendedName>
</protein>
<name>A0A0F9EN19_9ZZZZ</name>
<evidence type="ECO:0008006" key="3">
    <source>
        <dbReference type="Google" id="ProtNLM"/>
    </source>
</evidence>
<sequence>MTRLLIAGQAWDAGGSAFVGGRVVRLEADGSWTEVFSSAKTGCSHLKEFIIDSRPYLFFIESGGNVEVPRRGTLQRSSDEGDNWTDVSPGPSTADAEYTTSFSLGANGRIWAITDNRESKSTIAITSDKSRIYYSDDQGVTWTLSKTITNNFGGRFYHAYNIAADPNDANTIAVEGVESLGSDMRLWNTSDGGASWSGAIDPAFPVGVDNLGSNFAKQLDYASDGTLVYITRAATGNTTLYIFRSSDDGSNWSTWYSQNKPFSGNDGSFFLE</sequence>
<feature type="non-terminal residue" evidence="2">
    <location>
        <position position="272"/>
    </location>
</feature>
<dbReference type="CDD" id="cd15482">
    <property type="entry name" value="Sialidase_non-viral"/>
    <property type="match status" value="1"/>
</dbReference>
<dbReference type="EMBL" id="LAZR01034081">
    <property type="protein sequence ID" value="KKL46305.1"/>
    <property type="molecule type" value="Genomic_DNA"/>
</dbReference>
<accession>A0A0F9EN19</accession>
<evidence type="ECO:0000313" key="2">
    <source>
        <dbReference type="EMBL" id="KKL46305.1"/>
    </source>
</evidence>
<dbReference type="InterPro" id="IPR036278">
    <property type="entry name" value="Sialidase_sf"/>
</dbReference>
<proteinExistence type="predicted"/>
<feature type="region of interest" description="Disordered" evidence="1">
    <location>
        <begin position="70"/>
        <end position="93"/>
    </location>
</feature>
<dbReference type="Gene3D" id="2.130.10.10">
    <property type="entry name" value="YVTN repeat-like/Quinoprotein amine dehydrogenase"/>
    <property type="match status" value="2"/>
</dbReference>
<dbReference type="AlphaFoldDB" id="A0A0F9EN19"/>